<dbReference type="Pfam" id="PF00288">
    <property type="entry name" value="GHMP_kinases_N"/>
    <property type="match status" value="1"/>
</dbReference>
<evidence type="ECO:0000259" key="15">
    <source>
        <dbReference type="Pfam" id="PF08544"/>
    </source>
</evidence>
<evidence type="ECO:0000256" key="11">
    <source>
        <dbReference type="ARBA" id="ARBA00049375"/>
    </source>
</evidence>
<keyword evidence="7 13" id="KW-0791">Threonine biosynthesis</keyword>
<dbReference type="InterPro" id="IPR006204">
    <property type="entry name" value="GHMP_kinase_N_dom"/>
</dbReference>
<reference evidence="16 17" key="1">
    <citation type="submission" date="2019-11" db="EMBL/GenBank/DDBJ databases">
        <title>Whole genome sequencing identifies a novel species of the genus Arsenicicoccus isolated from human blood.</title>
        <authorList>
            <person name="Jeong J.H."/>
            <person name="Kweon O.J."/>
            <person name="Kim H.R."/>
            <person name="Kim T.-H."/>
            <person name="Ha S.-M."/>
            <person name="Lee M.-K."/>
        </authorList>
    </citation>
    <scope>NUCLEOTIDE SEQUENCE [LARGE SCALE GENOMIC DNA]</scope>
    <source>
        <strain evidence="16 17">MKL-02</strain>
    </source>
</reference>
<keyword evidence="8 13" id="KW-0547">Nucleotide-binding</keyword>
<accession>A0A6I3IKS1</accession>
<dbReference type="GO" id="GO:0009088">
    <property type="term" value="P:threonine biosynthetic process"/>
    <property type="evidence" value="ECO:0007669"/>
    <property type="project" value="UniProtKB-UniRule"/>
</dbReference>
<keyword evidence="9 13" id="KW-0418">Kinase</keyword>
<comment type="pathway">
    <text evidence="1 13">Amino-acid biosynthesis; L-threonine biosynthesis; L-threonine from L-aspartate: step 4/5.</text>
</comment>
<sequence length="320" mass="33009">MTALPEGAAVRVNVPGSSANLGPGFDAIGLALGVWDSYDVVVEGDALVIDVTGESADEVPRDASHLVHRCLASGLARLGVDVPAGLHLVCRNGVPHSRGLGSSATAVVAGYAAATALVDLARGGEGAVDLDLVNQLAGEHEGHPDNSSASVYGGMTLSWSTRPPAMAPVRTVQVEVHPDVVPVVLVPDLTLSTSTARSVLPQQVPLKHAALNSARAALLVEAVSRRPELLLDATVEWLHQEQRREAYPASMRLLDQLRELGHAAVVSGAGPTVLVLTTADRVGEVRALPLPQGWRSATPGIPTVGVSAVRLGVSRGAPPV</sequence>
<evidence type="ECO:0000313" key="17">
    <source>
        <dbReference type="Proteomes" id="UP000431092"/>
    </source>
</evidence>
<evidence type="ECO:0000256" key="10">
    <source>
        <dbReference type="ARBA" id="ARBA00022840"/>
    </source>
</evidence>
<dbReference type="PANTHER" id="PTHR20861:SF1">
    <property type="entry name" value="HOMOSERINE KINASE"/>
    <property type="match status" value="1"/>
</dbReference>
<gene>
    <name evidence="13 16" type="primary">thrB</name>
    <name evidence="16" type="ORF">GGG17_09935</name>
</gene>
<comment type="caution">
    <text evidence="16">The sequence shown here is derived from an EMBL/GenBank/DDBJ whole genome shotgun (WGS) entry which is preliminary data.</text>
</comment>
<comment type="catalytic activity">
    <reaction evidence="11 13">
        <text>L-homoserine + ATP = O-phospho-L-homoserine + ADP + H(+)</text>
        <dbReference type="Rhea" id="RHEA:13985"/>
        <dbReference type="ChEBI" id="CHEBI:15378"/>
        <dbReference type="ChEBI" id="CHEBI:30616"/>
        <dbReference type="ChEBI" id="CHEBI:57476"/>
        <dbReference type="ChEBI" id="CHEBI:57590"/>
        <dbReference type="ChEBI" id="CHEBI:456216"/>
        <dbReference type="EC" id="2.7.1.39"/>
    </reaction>
</comment>
<evidence type="ECO:0000256" key="8">
    <source>
        <dbReference type="ARBA" id="ARBA00022741"/>
    </source>
</evidence>
<feature type="domain" description="GHMP kinase C-terminal" evidence="15">
    <location>
        <begin position="233"/>
        <end position="286"/>
    </location>
</feature>
<dbReference type="Proteomes" id="UP000431092">
    <property type="component" value="Unassembled WGS sequence"/>
</dbReference>
<dbReference type="EMBL" id="WLVL01000037">
    <property type="protein sequence ID" value="MTB72285.1"/>
    <property type="molecule type" value="Genomic_DNA"/>
</dbReference>
<dbReference type="InterPro" id="IPR000870">
    <property type="entry name" value="Homoserine_kinase"/>
</dbReference>
<evidence type="ECO:0000256" key="3">
    <source>
        <dbReference type="ARBA" id="ARBA00012078"/>
    </source>
</evidence>
<evidence type="ECO:0000256" key="13">
    <source>
        <dbReference type="HAMAP-Rule" id="MF_00384"/>
    </source>
</evidence>
<dbReference type="NCBIfam" id="TIGR00191">
    <property type="entry name" value="thrB"/>
    <property type="match status" value="1"/>
</dbReference>
<dbReference type="Gene3D" id="3.30.70.890">
    <property type="entry name" value="GHMP kinase, C-terminal domain"/>
    <property type="match status" value="1"/>
</dbReference>
<evidence type="ECO:0000256" key="12">
    <source>
        <dbReference type="ARBA" id="ARBA00049954"/>
    </source>
</evidence>
<keyword evidence="13" id="KW-0963">Cytoplasm</keyword>
<keyword evidence="5 13" id="KW-0028">Amino-acid biosynthesis</keyword>
<dbReference type="InterPro" id="IPR036554">
    <property type="entry name" value="GHMP_kinase_C_sf"/>
</dbReference>
<dbReference type="Gene3D" id="3.30.230.10">
    <property type="match status" value="1"/>
</dbReference>
<comment type="function">
    <text evidence="12 13">Catalyzes the ATP-dependent phosphorylation of L-homoserine to L-homoserine phosphate.</text>
</comment>
<dbReference type="SUPFAM" id="SSF54211">
    <property type="entry name" value="Ribosomal protein S5 domain 2-like"/>
    <property type="match status" value="1"/>
</dbReference>
<evidence type="ECO:0000256" key="2">
    <source>
        <dbReference type="ARBA" id="ARBA00007370"/>
    </source>
</evidence>
<evidence type="ECO:0000259" key="14">
    <source>
        <dbReference type="Pfam" id="PF00288"/>
    </source>
</evidence>
<dbReference type="EC" id="2.7.1.39" evidence="3 13"/>
<keyword evidence="10 13" id="KW-0067">ATP-binding</keyword>
<dbReference type="InterPro" id="IPR014721">
    <property type="entry name" value="Ribsml_uS5_D2-typ_fold_subgr"/>
</dbReference>
<dbReference type="SUPFAM" id="SSF55060">
    <property type="entry name" value="GHMP Kinase, C-terminal domain"/>
    <property type="match status" value="1"/>
</dbReference>
<organism evidence="16 17">
    <name type="scientific">Arsenicicoccus cauae</name>
    <dbReference type="NCBI Taxonomy" id="2663847"/>
    <lineage>
        <taxon>Bacteria</taxon>
        <taxon>Bacillati</taxon>
        <taxon>Actinomycetota</taxon>
        <taxon>Actinomycetes</taxon>
        <taxon>Micrococcales</taxon>
        <taxon>Intrasporangiaceae</taxon>
        <taxon>Arsenicicoccus</taxon>
    </lineage>
</organism>
<comment type="similarity">
    <text evidence="2 13">Belongs to the GHMP kinase family. Homoserine kinase subfamily.</text>
</comment>
<feature type="binding site" evidence="13">
    <location>
        <begin position="95"/>
        <end position="105"/>
    </location>
    <ligand>
        <name>ATP</name>
        <dbReference type="ChEBI" id="CHEBI:30616"/>
    </ligand>
</feature>
<feature type="domain" description="GHMP kinase N-terminal" evidence="14">
    <location>
        <begin position="67"/>
        <end position="154"/>
    </location>
</feature>
<evidence type="ECO:0000256" key="5">
    <source>
        <dbReference type="ARBA" id="ARBA00022605"/>
    </source>
</evidence>
<proteinExistence type="inferred from homology"/>
<dbReference type="Pfam" id="PF08544">
    <property type="entry name" value="GHMP_kinases_C"/>
    <property type="match status" value="1"/>
</dbReference>
<protein>
    <recommendedName>
        <fullName evidence="4 13">Homoserine kinase</fullName>
        <shortName evidence="13">HK</shortName>
        <shortName evidence="13">HSK</shortName>
        <ecNumber evidence="3 13">2.7.1.39</ecNumber>
    </recommendedName>
</protein>
<dbReference type="UniPathway" id="UPA00050">
    <property type="reaction ID" value="UER00064"/>
</dbReference>
<evidence type="ECO:0000313" key="16">
    <source>
        <dbReference type="EMBL" id="MTB72285.1"/>
    </source>
</evidence>
<evidence type="ECO:0000256" key="4">
    <source>
        <dbReference type="ARBA" id="ARBA00017858"/>
    </source>
</evidence>
<dbReference type="InterPro" id="IPR006203">
    <property type="entry name" value="GHMP_knse_ATP-bd_CS"/>
</dbReference>
<evidence type="ECO:0000256" key="9">
    <source>
        <dbReference type="ARBA" id="ARBA00022777"/>
    </source>
</evidence>
<dbReference type="PROSITE" id="PS00627">
    <property type="entry name" value="GHMP_KINASES_ATP"/>
    <property type="match status" value="1"/>
</dbReference>
<dbReference type="PIRSF" id="PIRSF000676">
    <property type="entry name" value="Homoser_kin"/>
    <property type="match status" value="1"/>
</dbReference>
<dbReference type="PANTHER" id="PTHR20861">
    <property type="entry name" value="HOMOSERINE/4-DIPHOSPHOCYTIDYL-2-C-METHYL-D-ERYTHRITOL KINASE"/>
    <property type="match status" value="1"/>
</dbReference>
<dbReference type="GO" id="GO:0005737">
    <property type="term" value="C:cytoplasm"/>
    <property type="evidence" value="ECO:0007669"/>
    <property type="project" value="UniProtKB-SubCell"/>
</dbReference>
<keyword evidence="17" id="KW-1185">Reference proteome</keyword>
<dbReference type="GO" id="GO:0005524">
    <property type="term" value="F:ATP binding"/>
    <property type="evidence" value="ECO:0007669"/>
    <property type="project" value="UniProtKB-UniRule"/>
</dbReference>
<dbReference type="GO" id="GO:0004413">
    <property type="term" value="F:homoserine kinase activity"/>
    <property type="evidence" value="ECO:0007669"/>
    <property type="project" value="UniProtKB-UniRule"/>
</dbReference>
<dbReference type="AlphaFoldDB" id="A0A6I3IKS1"/>
<evidence type="ECO:0000256" key="7">
    <source>
        <dbReference type="ARBA" id="ARBA00022697"/>
    </source>
</evidence>
<dbReference type="PRINTS" id="PR00958">
    <property type="entry name" value="HOMSERKINASE"/>
</dbReference>
<dbReference type="InterPro" id="IPR020568">
    <property type="entry name" value="Ribosomal_Su5_D2-typ_SF"/>
</dbReference>
<evidence type="ECO:0000256" key="6">
    <source>
        <dbReference type="ARBA" id="ARBA00022679"/>
    </source>
</evidence>
<keyword evidence="6 13" id="KW-0808">Transferase</keyword>
<name>A0A6I3IKS1_9MICO</name>
<evidence type="ECO:0000256" key="1">
    <source>
        <dbReference type="ARBA" id="ARBA00005015"/>
    </source>
</evidence>
<dbReference type="InterPro" id="IPR013750">
    <property type="entry name" value="GHMP_kinase_C_dom"/>
</dbReference>
<dbReference type="HAMAP" id="MF_00384">
    <property type="entry name" value="Homoser_kinase"/>
    <property type="match status" value="1"/>
</dbReference>
<comment type="subcellular location">
    <subcellularLocation>
        <location evidence="13">Cytoplasm</location>
    </subcellularLocation>
</comment>